<keyword evidence="3 7" id="KW-0444">Lipid biosynthesis</keyword>
<dbReference type="Pfam" id="PF01553">
    <property type="entry name" value="Acyltransferase"/>
    <property type="match status" value="1"/>
</dbReference>
<organism evidence="10 11">
    <name type="scientific">Nitzschia inconspicua</name>
    <dbReference type="NCBI Taxonomy" id="303405"/>
    <lineage>
        <taxon>Eukaryota</taxon>
        <taxon>Sar</taxon>
        <taxon>Stramenopiles</taxon>
        <taxon>Ochrophyta</taxon>
        <taxon>Bacillariophyta</taxon>
        <taxon>Bacillariophyceae</taxon>
        <taxon>Bacillariophycidae</taxon>
        <taxon>Bacillariales</taxon>
        <taxon>Bacillariaceae</taxon>
        <taxon>Nitzschia</taxon>
    </lineage>
</organism>
<keyword evidence="4 7" id="KW-0808">Transferase</keyword>
<dbReference type="GO" id="GO:0003841">
    <property type="term" value="F:1-acylglycerol-3-phosphate O-acyltransferase activity"/>
    <property type="evidence" value="ECO:0007669"/>
    <property type="project" value="UniProtKB-UniRule"/>
</dbReference>
<dbReference type="CDD" id="cd07989">
    <property type="entry name" value="LPLAT_AGPAT-like"/>
    <property type="match status" value="1"/>
</dbReference>
<dbReference type="InterPro" id="IPR002123">
    <property type="entry name" value="Plipid/glycerol_acylTrfase"/>
</dbReference>
<evidence type="ECO:0000313" key="11">
    <source>
        <dbReference type="Proteomes" id="UP000693970"/>
    </source>
</evidence>
<comment type="domain">
    <text evidence="7">The HXXXXD motif is essential for acyltransferase activity and may constitute the binding site for the phosphate moiety of the glycerol-3-phosphate.</text>
</comment>
<keyword evidence="7" id="KW-0594">Phospholipid biosynthesis</keyword>
<proteinExistence type="inferred from homology"/>
<evidence type="ECO:0000256" key="4">
    <source>
        <dbReference type="ARBA" id="ARBA00022679"/>
    </source>
</evidence>
<evidence type="ECO:0000256" key="1">
    <source>
        <dbReference type="ARBA" id="ARBA00005189"/>
    </source>
</evidence>
<comment type="caution">
    <text evidence="10">The sequence shown here is derived from an EMBL/GenBank/DDBJ whole genome shotgun (WGS) entry which is preliminary data.</text>
</comment>
<evidence type="ECO:0000256" key="8">
    <source>
        <dbReference type="SAM" id="SignalP"/>
    </source>
</evidence>
<dbReference type="InterPro" id="IPR004552">
    <property type="entry name" value="AGP_acyltrans"/>
</dbReference>
<comment type="similarity">
    <text evidence="2 7">Belongs to the 1-acyl-sn-glycerol-3-phosphate acyltransferase family.</text>
</comment>
<reference evidence="10" key="1">
    <citation type="journal article" date="2021" name="Sci. Rep.">
        <title>Diploid genomic architecture of Nitzschia inconspicua, an elite biomass production diatom.</title>
        <authorList>
            <person name="Oliver A."/>
            <person name="Podell S."/>
            <person name="Pinowska A."/>
            <person name="Traller J.C."/>
            <person name="Smith S.R."/>
            <person name="McClure R."/>
            <person name="Beliaev A."/>
            <person name="Bohutskyi P."/>
            <person name="Hill E.A."/>
            <person name="Rabines A."/>
            <person name="Zheng H."/>
            <person name="Allen L.Z."/>
            <person name="Kuo A."/>
            <person name="Grigoriev I.V."/>
            <person name="Allen A.E."/>
            <person name="Hazlebeck D."/>
            <person name="Allen E.E."/>
        </authorList>
    </citation>
    <scope>NUCLEOTIDE SEQUENCE</scope>
    <source>
        <strain evidence="10">Hildebrandi</strain>
    </source>
</reference>
<evidence type="ECO:0000256" key="3">
    <source>
        <dbReference type="ARBA" id="ARBA00022516"/>
    </source>
</evidence>
<dbReference type="GO" id="GO:0006654">
    <property type="term" value="P:phosphatidic acid biosynthetic process"/>
    <property type="evidence" value="ECO:0007669"/>
    <property type="project" value="TreeGrafter"/>
</dbReference>
<dbReference type="OrthoDB" id="417078at2759"/>
<evidence type="ECO:0000256" key="7">
    <source>
        <dbReference type="RuleBase" id="RU361267"/>
    </source>
</evidence>
<dbReference type="GO" id="GO:0016020">
    <property type="term" value="C:membrane"/>
    <property type="evidence" value="ECO:0007669"/>
    <property type="project" value="InterPro"/>
</dbReference>
<dbReference type="EMBL" id="JAGRRH010000015">
    <property type="protein sequence ID" value="KAG7356887.1"/>
    <property type="molecule type" value="Genomic_DNA"/>
</dbReference>
<evidence type="ECO:0000256" key="2">
    <source>
        <dbReference type="ARBA" id="ARBA00008655"/>
    </source>
</evidence>
<dbReference type="PANTHER" id="PTHR10434">
    <property type="entry name" value="1-ACYL-SN-GLYCEROL-3-PHOSPHATE ACYLTRANSFERASE"/>
    <property type="match status" value="1"/>
</dbReference>
<comment type="pathway">
    <text evidence="1">Lipid metabolism.</text>
</comment>
<keyword evidence="11" id="KW-1185">Reference proteome</keyword>
<feature type="signal peptide" evidence="8">
    <location>
        <begin position="1"/>
        <end position="21"/>
    </location>
</feature>
<evidence type="ECO:0000313" key="10">
    <source>
        <dbReference type="EMBL" id="KAG7356887.1"/>
    </source>
</evidence>
<keyword evidence="7" id="KW-1208">Phospholipid metabolism</keyword>
<evidence type="ECO:0000259" key="9">
    <source>
        <dbReference type="SMART" id="SM00563"/>
    </source>
</evidence>
<sequence length="404" mass="44750">MRLTGATAVLLAGWNFSAIDGLVLPNNNNINKIPATRSYLTSKTHNPVVSIRRRQPSIPSWKASALFSSAAAAASSGGEEVVPIATTTTSNNHNMSATSTEMEQMPKQLQEEEPTATTTTKSMTNVTTKKKKTYQELRAEGGTFTFNTPIGALNPFALYYGITSIVLGIPWFISCKLCQLLYFITGNRFDKKRRIPVFLSHVWGVTLMRLTRCYPTIKNLDILQDFYKENRPAMFVANHCSWMDIPFLGASIGWRNYKLISKKELGVVPILGTAIRAGGHIMVDRTDRRSQLATLKQGINYLKDGVHLCTFPEGTRSRNGRMLKFKNGAFKMAYKAGAPIIPISIINSHKVMPTGWMMAMRPAHGLAEVVVHEPVESEGKTEEELAQAVRQSMISGLPEDQVPL</sequence>
<keyword evidence="8" id="KW-0732">Signal</keyword>
<protein>
    <recommendedName>
        <fullName evidence="7">1-acyl-sn-glycerol-3-phosphate acyltransferase</fullName>
        <ecNumber evidence="7">2.3.1.51</ecNumber>
    </recommendedName>
</protein>
<name>A0A9K3L776_9STRA</name>
<feature type="domain" description="Phospholipid/glycerol acyltransferase" evidence="9">
    <location>
        <begin position="233"/>
        <end position="348"/>
    </location>
</feature>
<reference evidence="10" key="2">
    <citation type="submission" date="2021-04" db="EMBL/GenBank/DDBJ databases">
        <authorList>
            <person name="Podell S."/>
        </authorList>
    </citation>
    <scope>NUCLEOTIDE SEQUENCE</scope>
    <source>
        <strain evidence="10">Hildebrandi</strain>
    </source>
</reference>
<dbReference type="NCBIfam" id="TIGR00530">
    <property type="entry name" value="AGP_acyltrn"/>
    <property type="match status" value="1"/>
</dbReference>
<dbReference type="AlphaFoldDB" id="A0A9K3L776"/>
<accession>A0A9K3L776</accession>
<dbReference type="Proteomes" id="UP000693970">
    <property type="component" value="Unassembled WGS sequence"/>
</dbReference>
<feature type="chain" id="PRO_5039909565" description="1-acyl-sn-glycerol-3-phosphate acyltransferase" evidence="8">
    <location>
        <begin position="22"/>
        <end position="404"/>
    </location>
</feature>
<keyword evidence="5 7" id="KW-0443">Lipid metabolism</keyword>
<evidence type="ECO:0000256" key="5">
    <source>
        <dbReference type="ARBA" id="ARBA00023098"/>
    </source>
</evidence>
<dbReference type="SMART" id="SM00563">
    <property type="entry name" value="PlsC"/>
    <property type="match status" value="1"/>
</dbReference>
<evidence type="ECO:0000256" key="6">
    <source>
        <dbReference type="ARBA" id="ARBA00023315"/>
    </source>
</evidence>
<keyword evidence="6 7" id="KW-0012">Acyltransferase</keyword>
<gene>
    <name evidence="10" type="ORF">IV203_001574</name>
</gene>
<dbReference type="PANTHER" id="PTHR10434:SF64">
    <property type="entry name" value="1-ACYL-SN-GLYCEROL-3-PHOSPHATE ACYLTRANSFERASE-RELATED"/>
    <property type="match status" value="1"/>
</dbReference>
<comment type="catalytic activity">
    <reaction evidence="7">
        <text>a 1-acyl-sn-glycero-3-phosphate + an acyl-CoA = a 1,2-diacyl-sn-glycero-3-phosphate + CoA</text>
        <dbReference type="Rhea" id="RHEA:19709"/>
        <dbReference type="ChEBI" id="CHEBI:57287"/>
        <dbReference type="ChEBI" id="CHEBI:57970"/>
        <dbReference type="ChEBI" id="CHEBI:58342"/>
        <dbReference type="ChEBI" id="CHEBI:58608"/>
        <dbReference type="EC" id="2.3.1.51"/>
    </reaction>
</comment>
<dbReference type="EC" id="2.3.1.51" evidence="7"/>